<accession>A0A9P6WFI0</accession>
<keyword evidence="2" id="KW-1185">Reference proteome</keyword>
<evidence type="ECO:0000313" key="1">
    <source>
        <dbReference type="EMBL" id="KAG0685000.1"/>
    </source>
</evidence>
<comment type="caution">
    <text evidence="1">The sequence shown here is derived from an EMBL/GenBank/DDBJ whole genome shotgun (WGS) entry which is preliminary data.</text>
</comment>
<dbReference type="Proteomes" id="UP000697127">
    <property type="component" value="Unassembled WGS sequence"/>
</dbReference>
<evidence type="ECO:0000313" key="2">
    <source>
        <dbReference type="Proteomes" id="UP000697127"/>
    </source>
</evidence>
<name>A0A9P6WFI0_9ASCO</name>
<sequence length="289" mass="33555">GKCNIHSKVKLDRKDLVLNYLLKNEINNNININNNNNINLIDINKMSDKTNLYGYMVSYIDILLGNIINKNNKSNDIKMIISKYFGLKEVNISGINLKYEFNNPEILLKLIRKGISKRKRTLSRMFRFRLKNRIPTQGVGILKNKISNNLLKNLSLNNNILNVEYNIKKVLFNSINIKDNINIYNDIKNYYNNILLDNNNDLSLNNEILYKNIVGKVGARKGKNRSNRILMTKGSFKNNNLYIYNILEDNSNNNGYSKDRLKLNYIKNSNFISYMDKSTNNGKLGITLK</sequence>
<proteinExistence type="predicted"/>
<evidence type="ECO:0008006" key="3">
    <source>
        <dbReference type="Google" id="ProtNLM"/>
    </source>
</evidence>
<feature type="non-terminal residue" evidence="1">
    <location>
        <position position="1"/>
    </location>
</feature>
<protein>
    <recommendedName>
        <fullName evidence="3">Ribosomal protein VAR1, mitochondrial</fullName>
    </recommendedName>
</protein>
<gene>
    <name evidence="1" type="ORF">C6P40_004957</name>
</gene>
<feature type="non-terminal residue" evidence="1">
    <location>
        <position position="289"/>
    </location>
</feature>
<dbReference type="AlphaFoldDB" id="A0A9P6WFI0"/>
<organism evidence="1 2">
    <name type="scientific">Pichia californica</name>
    <dbReference type="NCBI Taxonomy" id="460514"/>
    <lineage>
        <taxon>Eukaryota</taxon>
        <taxon>Fungi</taxon>
        <taxon>Dikarya</taxon>
        <taxon>Ascomycota</taxon>
        <taxon>Saccharomycotina</taxon>
        <taxon>Pichiomycetes</taxon>
        <taxon>Pichiales</taxon>
        <taxon>Pichiaceae</taxon>
        <taxon>Pichia</taxon>
    </lineage>
</organism>
<reference evidence="1" key="1">
    <citation type="submission" date="2020-11" db="EMBL/GenBank/DDBJ databases">
        <title>Kefir isolates.</title>
        <authorList>
            <person name="Marcisauskas S."/>
            <person name="Kim Y."/>
            <person name="Blasche S."/>
        </authorList>
    </citation>
    <scope>NUCLEOTIDE SEQUENCE</scope>
    <source>
        <strain evidence="1">Olga-1</strain>
    </source>
</reference>
<dbReference type="EMBL" id="PUHW01000775">
    <property type="protein sequence ID" value="KAG0685000.1"/>
    <property type="molecule type" value="Genomic_DNA"/>
</dbReference>